<organism evidence="3 4">
    <name type="scientific">Geobacillus kaustophilus</name>
    <dbReference type="NCBI Taxonomy" id="1462"/>
    <lineage>
        <taxon>Bacteria</taxon>
        <taxon>Bacillati</taxon>
        <taxon>Bacillota</taxon>
        <taxon>Bacilli</taxon>
        <taxon>Bacillales</taxon>
        <taxon>Anoxybacillaceae</taxon>
        <taxon>Geobacillus</taxon>
        <taxon>Geobacillus thermoleovorans group</taxon>
    </lineage>
</organism>
<dbReference type="Gene3D" id="2.30.42.10">
    <property type="match status" value="1"/>
</dbReference>
<comment type="caution">
    <text evidence="3">The sequence shown here is derived from an EMBL/GenBank/DDBJ whole genome shotgun (WGS) entry which is preliminary data.</text>
</comment>
<dbReference type="Proteomes" id="UP000032522">
    <property type="component" value="Unassembled WGS sequence"/>
</dbReference>
<proteinExistence type="predicted"/>
<evidence type="ECO:0000259" key="2">
    <source>
        <dbReference type="PROSITE" id="PS50106"/>
    </source>
</evidence>
<sequence>MATWWLEWLEGVASVWRQPLLYYGAALALAVGWRRVKRERRDFHVRVYSLWNEWRGLWTKGWMAGVVLSAAAVGIGIAVPQEAVWTVTVLTVLFSLTMEARLLSPAYTVGGALLAFGLAERSGALSRWLPDGMASAPALAMWLALLLFSEGWLIIRTRSEAASPQLAKSKRGMAVGLQWTQRLWFVPVVLPVSGGALPLASWWPFVSTGDGYSFWLVPFLLGFSQRRQHMLPAEAARAEGRLVVRLAFVVALLAASGIWYPPLAIAAGVAAIIGREWIAFSGHRADRARPPRFARHPHGLVIVGVLPGSKAEKMGLSIGEVIIKTNGVPVRTETEFYEALQRNRAFCKLDVVGHNGEVRFVQGALYEDEHHELGLLFVRDRNASASEAVS</sequence>
<dbReference type="RefSeq" id="WP_044732625.1">
    <property type="nucleotide sequence ID" value="NZ_JYBP01000003.1"/>
</dbReference>
<feature type="domain" description="PDZ" evidence="2">
    <location>
        <begin position="299"/>
        <end position="331"/>
    </location>
</feature>
<dbReference type="PATRIC" id="fig|1462.6.peg.3489"/>
<feature type="transmembrane region" description="Helical" evidence="1">
    <location>
        <begin position="20"/>
        <end position="36"/>
    </location>
</feature>
<gene>
    <name evidence="3" type="ORF">LG52_3177</name>
</gene>
<accession>A0A0D8C0U5</accession>
<keyword evidence="1" id="KW-1133">Transmembrane helix</keyword>
<name>A0A0D8C0U5_GEOKU</name>
<dbReference type="Pfam" id="PF17820">
    <property type="entry name" value="PDZ_6"/>
    <property type="match status" value="1"/>
</dbReference>
<evidence type="ECO:0000313" key="4">
    <source>
        <dbReference type="Proteomes" id="UP000032522"/>
    </source>
</evidence>
<feature type="transmembrane region" description="Helical" evidence="1">
    <location>
        <begin position="135"/>
        <end position="155"/>
    </location>
</feature>
<dbReference type="InterPro" id="IPR036034">
    <property type="entry name" value="PDZ_sf"/>
</dbReference>
<dbReference type="OrthoDB" id="198399at2"/>
<evidence type="ECO:0000256" key="1">
    <source>
        <dbReference type="SAM" id="Phobius"/>
    </source>
</evidence>
<dbReference type="InterPro" id="IPR001478">
    <property type="entry name" value="PDZ"/>
</dbReference>
<feature type="transmembrane region" description="Helical" evidence="1">
    <location>
        <begin position="57"/>
        <end position="77"/>
    </location>
</feature>
<feature type="transmembrane region" description="Helical" evidence="1">
    <location>
        <begin position="265"/>
        <end position="282"/>
    </location>
</feature>
<dbReference type="PROSITE" id="PS50106">
    <property type="entry name" value="PDZ"/>
    <property type="match status" value="1"/>
</dbReference>
<feature type="transmembrane region" description="Helical" evidence="1">
    <location>
        <begin position="176"/>
        <end position="196"/>
    </location>
</feature>
<evidence type="ECO:0000313" key="3">
    <source>
        <dbReference type="EMBL" id="KJE29237.1"/>
    </source>
</evidence>
<keyword evidence="1" id="KW-0812">Transmembrane</keyword>
<dbReference type="EMBL" id="JYBP01000003">
    <property type="protein sequence ID" value="KJE29237.1"/>
    <property type="molecule type" value="Genomic_DNA"/>
</dbReference>
<protein>
    <submittedName>
        <fullName evidence="3">Putative membrane protein</fullName>
    </submittedName>
</protein>
<reference evidence="3 4" key="1">
    <citation type="submission" date="2015-01" db="EMBL/GenBank/DDBJ databases">
        <authorList>
            <person name="Filippidou S."/>
            <person name="Jeanneret N."/>
            <person name="Russel-Delif L."/>
            <person name="Junier T."/>
            <person name="Wunderlin T."/>
            <person name="Molina V."/>
            <person name="Johnson S.L."/>
            <person name="Davenport K.W."/>
            <person name="Chain P.S."/>
            <person name="Dorador C."/>
            <person name="Junier P."/>
        </authorList>
    </citation>
    <scope>NUCLEOTIDE SEQUENCE [LARGE SCALE GENOMIC DNA]</scope>
    <source>
        <strain evidence="3 4">Et7/4</strain>
    </source>
</reference>
<dbReference type="InterPro" id="IPR041489">
    <property type="entry name" value="PDZ_6"/>
</dbReference>
<dbReference type="AlphaFoldDB" id="A0A0D8C0U5"/>
<dbReference type="SUPFAM" id="SSF50156">
    <property type="entry name" value="PDZ domain-like"/>
    <property type="match status" value="1"/>
</dbReference>
<dbReference type="SMART" id="SM00228">
    <property type="entry name" value="PDZ"/>
    <property type="match status" value="1"/>
</dbReference>
<keyword evidence="1" id="KW-0472">Membrane</keyword>